<dbReference type="GO" id="GO:0006465">
    <property type="term" value="P:signal peptide processing"/>
    <property type="evidence" value="ECO:0007669"/>
    <property type="project" value="InterPro"/>
</dbReference>
<evidence type="ECO:0000256" key="2">
    <source>
        <dbReference type="ARBA" id="ARBA00004401"/>
    </source>
</evidence>
<organism evidence="10 11">
    <name type="scientific">Nocardioides daedukensis</name>
    <dbReference type="NCBI Taxonomy" id="634462"/>
    <lineage>
        <taxon>Bacteria</taxon>
        <taxon>Bacillati</taxon>
        <taxon>Actinomycetota</taxon>
        <taxon>Actinomycetes</taxon>
        <taxon>Propionibacteriales</taxon>
        <taxon>Nocardioidaceae</taxon>
        <taxon>Nocardioides</taxon>
    </lineage>
</organism>
<evidence type="ECO:0000256" key="5">
    <source>
        <dbReference type="ARBA" id="ARBA00022801"/>
    </source>
</evidence>
<dbReference type="PANTHER" id="PTHR43390:SF1">
    <property type="entry name" value="CHLOROPLAST PROCESSING PEPTIDASE"/>
    <property type="match status" value="1"/>
</dbReference>
<dbReference type="Pfam" id="PF10502">
    <property type="entry name" value="Peptidase_S26"/>
    <property type="match status" value="1"/>
</dbReference>
<feature type="compositionally biased region" description="Basic and acidic residues" evidence="8">
    <location>
        <begin position="1"/>
        <end position="16"/>
    </location>
</feature>
<feature type="active site" evidence="6">
    <location>
        <position position="90"/>
    </location>
</feature>
<evidence type="ECO:0000256" key="7">
    <source>
        <dbReference type="RuleBase" id="RU362042"/>
    </source>
</evidence>
<comment type="subcellular location">
    <subcellularLocation>
        <location evidence="2">Cell membrane</location>
        <topology evidence="2">Single-pass type II membrane protein</topology>
    </subcellularLocation>
    <subcellularLocation>
        <location evidence="7">Membrane</location>
        <topology evidence="7">Single-pass type II membrane protein</topology>
    </subcellularLocation>
</comment>
<dbReference type="EMBL" id="JACCAA010000001">
    <property type="protein sequence ID" value="NYG58148.1"/>
    <property type="molecule type" value="Genomic_DNA"/>
</dbReference>
<evidence type="ECO:0000313" key="10">
    <source>
        <dbReference type="EMBL" id="NYG58148.1"/>
    </source>
</evidence>
<dbReference type="CDD" id="cd06530">
    <property type="entry name" value="S26_SPase_I"/>
    <property type="match status" value="1"/>
</dbReference>
<comment type="caution">
    <text evidence="10">The sequence shown here is derived from an EMBL/GenBank/DDBJ whole genome shotgun (WGS) entry which is preliminary data.</text>
</comment>
<keyword evidence="7" id="KW-1133">Transmembrane helix</keyword>
<dbReference type="PRINTS" id="PR00727">
    <property type="entry name" value="LEADERPTASE"/>
</dbReference>
<dbReference type="GO" id="GO:0004252">
    <property type="term" value="F:serine-type endopeptidase activity"/>
    <property type="evidence" value="ECO:0007669"/>
    <property type="project" value="InterPro"/>
</dbReference>
<sequence>MTSEDRDPLPAEDGTKSSDTNEENGSRSSLFGGDDRDAALNRVIRDRSDKDKKKQLPIWQETILLIGVALLLAIGIKAFFLQAFYIPSQSMEPGLIVNDRIVVQKVSYWGDGGPERGDVVVFKDPGEWLGPEDSKGPEGLFTKTMAKIGLYPTGGHLVKRVIGTGGDHVVCCDKKGQLSINGHAMDEKAYVKQDGTECAAPMISCDLDVKIPEGYLLVMGDNRGNSQDSTAHMCQDPKLEQCSPTRGLVKEDLVVGKVWALVWPYDRFERSHRPDVFKDVPDSP</sequence>
<dbReference type="PROSITE" id="PS00761">
    <property type="entry name" value="SPASE_I_3"/>
    <property type="match status" value="1"/>
</dbReference>
<comment type="catalytic activity">
    <reaction evidence="1 7">
        <text>Cleavage of hydrophobic, N-terminal signal or leader sequences from secreted and periplasmic proteins.</text>
        <dbReference type="EC" id="3.4.21.89"/>
    </reaction>
</comment>
<feature type="region of interest" description="Disordered" evidence="8">
    <location>
        <begin position="1"/>
        <end position="34"/>
    </location>
</feature>
<accession>A0A7Y9S0Z1</accession>
<evidence type="ECO:0000256" key="3">
    <source>
        <dbReference type="ARBA" id="ARBA00009370"/>
    </source>
</evidence>
<evidence type="ECO:0000256" key="4">
    <source>
        <dbReference type="ARBA" id="ARBA00013208"/>
    </source>
</evidence>
<dbReference type="Gene3D" id="2.10.109.10">
    <property type="entry name" value="Umud Fragment, subunit A"/>
    <property type="match status" value="1"/>
</dbReference>
<dbReference type="NCBIfam" id="TIGR02227">
    <property type="entry name" value="sigpep_I_bact"/>
    <property type="match status" value="1"/>
</dbReference>
<name>A0A7Y9S0Z1_9ACTN</name>
<protein>
    <recommendedName>
        <fullName evidence="4 7">Signal peptidase I</fullName>
        <ecNumber evidence="4 7">3.4.21.89</ecNumber>
    </recommendedName>
</protein>
<dbReference type="GO" id="GO:0005886">
    <property type="term" value="C:plasma membrane"/>
    <property type="evidence" value="ECO:0007669"/>
    <property type="project" value="UniProtKB-SubCell"/>
</dbReference>
<dbReference type="GO" id="GO:0009003">
    <property type="term" value="F:signal peptidase activity"/>
    <property type="evidence" value="ECO:0007669"/>
    <property type="project" value="UniProtKB-EC"/>
</dbReference>
<keyword evidence="7" id="KW-0472">Membrane</keyword>
<feature type="transmembrane region" description="Helical" evidence="7">
    <location>
        <begin position="62"/>
        <end position="85"/>
    </location>
</feature>
<keyword evidence="11" id="KW-1185">Reference proteome</keyword>
<keyword evidence="7" id="KW-0645">Protease</keyword>
<evidence type="ECO:0000256" key="8">
    <source>
        <dbReference type="SAM" id="MobiDB-lite"/>
    </source>
</evidence>
<dbReference type="InterPro" id="IPR000223">
    <property type="entry name" value="Pept_S26A_signal_pept_1"/>
</dbReference>
<evidence type="ECO:0000259" key="9">
    <source>
        <dbReference type="Pfam" id="PF10502"/>
    </source>
</evidence>
<keyword evidence="5 7" id="KW-0378">Hydrolase</keyword>
<gene>
    <name evidence="10" type="ORF">BJ980_001071</name>
</gene>
<dbReference type="InterPro" id="IPR036286">
    <property type="entry name" value="LexA/Signal_pep-like_sf"/>
</dbReference>
<evidence type="ECO:0000256" key="1">
    <source>
        <dbReference type="ARBA" id="ARBA00000677"/>
    </source>
</evidence>
<evidence type="ECO:0000256" key="6">
    <source>
        <dbReference type="PIRSR" id="PIRSR600223-1"/>
    </source>
</evidence>
<dbReference type="Proteomes" id="UP000540656">
    <property type="component" value="Unassembled WGS sequence"/>
</dbReference>
<reference evidence="10 11" key="1">
    <citation type="submission" date="2020-07" db="EMBL/GenBank/DDBJ databases">
        <title>Sequencing the genomes of 1000 actinobacteria strains.</title>
        <authorList>
            <person name="Klenk H.-P."/>
        </authorList>
    </citation>
    <scope>NUCLEOTIDE SEQUENCE [LARGE SCALE GENOMIC DNA]</scope>
    <source>
        <strain evidence="10 11">DSM 23819</strain>
    </source>
</reference>
<feature type="domain" description="Peptidase S26" evidence="9">
    <location>
        <begin position="59"/>
        <end position="263"/>
    </location>
</feature>
<comment type="similarity">
    <text evidence="3 7">Belongs to the peptidase S26 family.</text>
</comment>
<evidence type="ECO:0000313" key="11">
    <source>
        <dbReference type="Proteomes" id="UP000540656"/>
    </source>
</evidence>
<dbReference type="PANTHER" id="PTHR43390">
    <property type="entry name" value="SIGNAL PEPTIDASE I"/>
    <property type="match status" value="1"/>
</dbReference>
<dbReference type="RefSeq" id="WP_343047700.1">
    <property type="nucleotide sequence ID" value="NZ_JACCAA010000001.1"/>
</dbReference>
<feature type="active site" evidence="6">
    <location>
        <position position="159"/>
    </location>
</feature>
<dbReference type="AlphaFoldDB" id="A0A7Y9S0Z1"/>
<keyword evidence="7" id="KW-0812">Transmembrane</keyword>
<dbReference type="SUPFAM" id="SSF51306">
    <property type="entry name" value="LexA/Signal peptidase"/>
    <property type="match status" value="1"/>
</dbReference>
<dbReference type="InterPro" id="IPR019533">
    <property type="entry name" value="Peptidase_S26"/>
</dbReference>
<dbReference type="EC" id="3.4.21.89" evidence="4 7"/>
<dbReference type="InterPro" id="IPR019758">
    <property type="entry name" value="Pept_S26A_signal_pept_1_CS"/>
</dbReference>
<proteinExistence type="inferred from homology"/>